<evidence type="ECO:0000313" key="2">
    <source>
        <dbReference type="WBParaSite" id="Pan_g5959.t1"/>
    </source>
</evidence>
<reference evidence="1" key="1">
    <citation type="journal article" date="2013" name="Genetics">
        <title>The draft genome and transcriptome of Panagrellus redivivus are shaped by the harsh demands of a free-living lifestyle.</title>
        <authorList>
            <person name="Srinivasan J."/>
            <person name="Dillman A.R."/>
            <person name="Macchietto M.G."/>
            <person name="Heikkinen L."/>
            <person name="Lakso M."/>
            <person name="Fracchia K.M."/>
            <person name="Antoshechkin I."/>
            <person name="Mortazavi A."/>
            <person name="Wong G."/>
            <person name="Sternberg P.W."/>
        </authorList>
    </citation>
    <scope>NUCLEOTIDE SEQUENCE [LARGE SCALE GENOMIC DNA]</scope>
    <source>
        <strain evidence="1">MT8872</strain>
    </source>
</reference>
<reference evidence="2" key="2">
    <citation type="submission" date="2020-10" db="UniProtKB">
        <authorList>
            <consortium name="WormBaseParasite"/>
        </authorList>
    </citation>
    <scope>IDENTIFICATION</scope>
</reference>
<protein>
    <submittedName>
        <fullName evidence="2">F-box domain-containing protein</fullName>
    </submittedName>
</protein>
<organism evidence="1 2">
    <name type="scientific">Panagrellus redivivus</name>
    <name type="common">Microworm</name>
    <dbReference type="NCBI Taxonomy" id="6233"/>
    <lineage>
        <taxon>Eukaryota</taxon>
        <taxon>Metazoa</taxon>
        <taxon>Ecdysozoa</taxon>
        <taxon>Nematoda</taxon>
        <taxon>Chromadorea</taxon>
        <taxon>Rhabditida</taxon>
        <taxon>Tylenchina</taxon>
        <taxon>Panagrolaimomorpha</taxon>
        <taxon>Panagrolaimoidea</taxon>
        <taxon>Panagrolaimidae</taxon>
        <taxon>Panagrellus</taxon>
    </lineage>
</organism>
<dbReference type="Proteomes" id="UP000492821">
    <property type="component" value="Unassembled WGS sequence"/>
</dbReference>
<dbReference type="InterPro" id="IPR032675">
    <property type="entry name" value="LRR_dom_sf"/>
</dbReference>
<evidence type="ECO:0000313" key="1">
    <source>
        <dbReference type="Proteomes" id="UP000492821"/>
    </source>
</evidence>
<dbReference type="WBParaSite" id="Pan_g5959.t1">
    <property type="protein sequence ID" value="Pan_g5959.t1"/>
    <property type="gene ID" value="Pan_g5959"/>
</dbReference>
<dbReference type="Gene3D" id="3.80.10.10">
    <property type="entry name" value="Ribonuclease Inhibitor"/>
    <property type="match status" value="1"/>
</dbReference>
<sequence length="278" mass="32340">MPYPLAKLPYGLRCRLTELTTPLERYKLQIAAGGASICPPKLQIIQERFHGLHFVYENGKVVVYKTVNHLSNAMPYKLNENSLVLCTGLNILTNFDSECWNSNVFGHFLYHPAMFAMSQCSTIISEPFFETMKKTLQEIDYLDFSFNENVSQVDFTNLLTVFPNLKRFHIDIDVISTNWISEILQVKNHSLQTLSLTFKHLTACYKLNSDELVTFLKAQRPRFKLEIMATSNDSDFHFTEIRQFLDQKLVPGPGRDEHEKRTCISIYYKKSHYWYVPS</sequence>
<accession>A0A7E4W1R7</accession>
<keyword evidence="1" id="KW-1185">Reference proteome</keyword>
<dbReference type="AlphaFoldDB" id="A0A7E4W1R7"/>
<proteinExistence type="predicted"/>
<name>A0A7E4W1R7_PANRE</name>